<dbReference type="GO" id="GO:0000976">
    <property type="term" value="F:transcription cis-regulatory region binding"/>
    <property type="evidence" value="ECO:0007669"/>
    <property type="project" value="TreeGrafter"/>
</dbReference>
<dbReference type="AlphaFoldDB" id="A0A543AQJ6"/>
<feature type="domain" description="HTH tetR-type" evidence="3">
    <location>
        <begin position="13"/>
        <end position="73"/>
    </location>
</feature>
<dbReference type="Pfam" id="PF17920">
    <property type="entry name" value="TetR_C_16"/>
    <property type="match status" value="1"/>
</dbReference>
<dbReference type="OrthoDB" id="3210235at2"/>
<evidence type="ECO:0000259" key="3">
    <source>
        <dbReference type="PROSITE" id="PS50977"/>
    </source>
</evidence>
<sequence length="206" mass="22867">MGRKRSGRRPGRPDTRQQILAAAREIFAAEGYERSSIRRIATAAEVDPALIHHYFGTKDKLFLEAVEAPFDPKTVIPEVFGPGITDVGERLVRAFIGVWDSPNGTRAEAFLRSAVNHPFMSKLVEQFILNHIIKTALNNLDAEIDHVSVRGSLIASQLLGLAVARYLVKLSAIRDLSPDTLAKIYGPTIQRYLEMDLTDLHLPPSD</sequence>
<keyword evidence="5" id="KW-1185">Reference proteome</keyword>
<dbReference type="InParanoid" id="A0A543AQJ6"/>
<accession>A0A543AQJ6</accession>
<comment type="caution">
    <text evidence="4">The sequence shown here is derived from an EMBL/GenBank/DDBJ whole genome shotgun (WGS) entry which is preliminary data.</text>
</comment>
<proteinExistence type="predicted"/>
<dbReference type="RefSeq" id="WP_142034233.1">
    <property type="nucleotide sequence ID" value="NZ_JBHTGS010000002.1"/>
</dbReference>
<protein>
    <submittedName>
        <fullName evidence="4">TetR family transcriptional regulator</fullName>
    </submittedName>
</protein>
<dbReference type="SUPFAM" id="SSF46689">
    <property type="entry name" value="Homeodomain-like"/>
    <property type="match status" value="1"/>
</dbReference>
<dbReference type="InterPro" id="IPR050109">
    <property type="entry name" value="HTH-type_TetR-like_transc_reg"/>
</dbReference>
<dbReference type="PRINTS" id="PR00455">
    <property type="entry name" value="HTHTETR"/>
</dbReference>
<dbReference type="GO" id="GO:0003700">
    <property type="term" value="F:DNA-binding transcription factor activity"/>
    <property type="evidence" value="ECO:0007669"/>
    <property type="project" value="TreeGrafter"/>
</dbReference>
<dbReference type="Gene3D" id="1.10.357.10">
    <property type="entry name" value="Tetracycline Repressor, domain 2"/>
    <property type="match status" value="1"/>
</dbReference>
<gene>
    <name evidence="4" type="ORF">FB566_0322</name>
</gene>
<organism evidence="4 5">
    <name type="scientific">Stackebrandtia endophytica</name>
    <dbReference type="NCBI Taxonomy" id="1496996"/>
    <lineage>
        <taxon>Bacteria</taxon>
        <taxon>Bacillati</taxon>
        <taxon>Actinomycetota</taxon>
        <taxon>Actinomycetes</taxon>
        <taxon>Glycomycetales</taxon>
        <taxon>Glycomycetaceae</taxon>
        <taxon>Stackebrandtia</taxon>
    </lineage>
</organism>
<dbReference type="PROSITE" id="PS50977">
    <property type="entry name" value="HTH_TETR_2"/>
    <property type="match status" value="1"/>
</dbReference>
<dbReference type="InterPro" id="IPR001647">
    <property type="entry name" value="HTH_TetR"/>
</dbReference>
<dbReference type="Gene3D" id="1.10.10.60">
    <property type="entry name" value="Homeodomain-like"/>
    <property type="match status" value="1"/>
</dbReference>
<dbReference type="PANTHER" id="PTHR30055:SF235">
    <property type="entry name" value="TRANSCRIPTIONAL REGULATORY PROTEIN"/>
    <property type="match status" value="1"/>
</dbReference>
<name>A0A543AQJ6_9ACTN</name>
<dbReference type="Proteomes" id="UP000317043">
    <property type="component" value="Unassembled WGS sequence"/>
</dbReference>
<feature type="DNA-binding region" description="H-T-H motif" evidence="2">
    <location>
        <begin position="36"/>
        <end position="55"/>
    </location>
</feature>
<dbReference type="InterPro" id="IPR009057">
    <property type="entry name" value="Homeodomain-like_sf"/>
</dbReference>
<evidence type="ECO:0000256" key="1">
    <source>
        <dbReference type="ARBA" id="ARBA00023125"/>
    </source>
</evidence>
<dbReference type="PANTHER" id="PTHR30055">
    <property type="entry name" value="HTH-TYPE TRANSCRIPTIONAL REGULATOR RUTR"/>
    <property type="match status" value="1"/>
</dbReference>
<keyword evidence="1 2" id="KW-0238">DNA-binding</keyword>
<dbReference type="InterPro" id="IPR041678">
    <property type="entry name" value="TetR_C_16"/>
</dbReference>
<evidence type="ECO:0000256" key="2">
    <source>
        <dbReference type="PROSITE-ProRule" id="PRU00335"/>
    </source>
</evidence>
<dbReference type="Pfam" id="PF00440">
    <property type="entry name" value="TetR_N"/>
    <property type="match status" value="1"/>
</dbReference>
<dbReference type="EMBL" id="VFOW01000001">
    <property type="protein sequence ID" value="TQL74834.1"/>
    <property type="molecule type" value="Genomic_DNA"/>
</dbReference>
<dbReference type="InterPro" id="IPR036271">
    <property type="entry name" value="Tet_transcr_reg_TetR-rel_C_sf"/>
</dbReference>
<dbReference type="SUPFAM" id="SSF48498">
    <property type="entry name" value="Tetracyclin repressor-like, C-terminal domain"/>
    <property type="match status" value="1"/>
</dbReference>
<evidence type="ECO:0000313" key="4">
    <source>
        <dbReference type="EMBL" id="TQL74834.1"/>
    </source>
</evidence>
<reference evidence="4 5" key="1">
    <citation type="submission" date="2019-06" db="EMBL/GenBank/DDBJ databases">
        <title>Sequencing the genomes of 1000 actinobacteria strains.</title>
        <authorList>
            <person name="Klenk H.-P."/>
        </authorList>
    </citation>
    <scope>NUCLEOTIDE SEQUENCE [LARGE SCALE GENOMIC DNA]</scope>
    <source>
        <strain evidence="4 5">DSM 45928</strain>
    </source>
</reference>
<evidence type="ECO:0000313" key="5">
    <source>
        <dbReference type="Proteomes" id="UP000317043"/>
    </source>
</evidence>